<sequence>MLVSDPLTFAIAAAVVGLVVGSFLNVVIHRLPIMLERQWTADAAEFRGEELPDQGTYNLFVPRSACPKCSRPVRAHENVPLFGWLLLKGRCAGCGARISARYPVVELLGGLLAGACAWQFGFGLAGIAAIGLCWALIALTFIDADTQLLPDEITLPLLWAGLLVNLEAAFVPLEQAVIGAAAGYLSLWSIYWLFRLATGREGMGYGDFKLLAALGGWLGWKMLPAIILLSSVVGAVVGVSLMVFARHGREQPIPFGPYLAGAGVLALFFGPAINATWLRIG</sequence>
<protein>
    <submittedName>
        <fullName evidence="2">Prepilin peptidase</fullName>
        <ecNumber evidence="2">3.4.23.43</ecNumber>
    </submittedName>
</protein>
<name>A0AC36KL04_9BURK</name>
<dbReference type="RefSeq" id="WP_245591298.1">
    <property type="nucleotide sequence ID" value="NZ_AXWS01000007.1"/>
</dbReference>
<reference evidence="2" key="2">
    <citation type="journal article" date="2015" name="FEMS Microbiol. Rev.">
        <title>Exceptionally widespread nanomachines composed of type IV pilins: the prokaryotic Swiss Army knives.</title>
        <authorList>
            <person name="Berry J.L."/>
            <person name="Pelicic V."/>
        </authorList>
    </citation>
    <scope>NUCLEOTIDE SEQUENCE</scope>
</reference>
<evidence type="ECO:0000313" key="1">
    <source>
        <dbReference type="Proteomes" id="UP000675920"/>
    </source>
</evidence>
<accession>A0AC36KL04</accession>
<keyword evidence="1" id="KW-1185">Reference proteome</keyword>
<proteinExistence type="predicted"/>
<reference evidence="2" key="3">
    <citation type="submission" date="2025-08" db="UniProtKB">
        <authorList>
            <consortium name="RefSeq"/>
        </authorList>
    </citation>
    <scope>IDENTIFICATION</scope>
</reference>
<dbReference type="Proteomes" id="UP000675920">
    <property type="component" value="Unplaced"/>
</dbReference>
<organism evidence="1 2">
    <name type="scientific">Derxia gummosa DSM 723</name>
    <dbReference type="NCBI Taxonomy" id="1121388"/>
    <lineage>
        <taxon>Bacteria</taxon>
        <taxon>Pseudomonadati</taxon>
        <taxon>Pseudomonadota</taxon>
        <taxon>Betaproteobacteria</taxon>
        <taxon>Burkholderiales</taxon>
        <taxon>Alcaligenaceae</taxon>
        <taxon>Derxia</taxon>
    </lineage>
</organism>
<evidence type="ECO:0000313" key="2">
    <source>
        <dbReference type="RefSeq" id="WP_245591298.1"/>
    </source>
</evidence>
<reference evidence="2" key="1">
    <citation type="journal article" date="1994" name="J. Bacteriol.">
        <title>A plasmid-encoded prepilin peptidase gene from enteropathogenic Escherichia coli.</title>
        <authorList>
            <person name="Zhang H.Z."/>
            <person name="Lory S."/>
            <person name="Donnenberg M.S."/>
        </authorList>
    </citation>
    <scope>NUCLEOTIDE SEQUENCE</scope>
</reference>
<dbReference type="EC" id="3.4.23.43" evidence="2"/>